<keyword evidence="2" id="KW-1133">Transmembrane helix</keyword>
<keyword evidence="2" id="KW-0472">Membrane</keyword>
<dbReference type="RefSeq" id="XP_065458178.1">
    <property type="nucleotide sequence ID" value="XM_065602106.1"/>
</dbReference>
<organism evidence="3 4">
    <name type="scientific">Cercospora beticola</name>
    <name type="common">Sugarbeet leaf spot fungus</name>
    <dbReference type="NCBI Taxonomy" id="122368"/>
    <lineage>
        <taxon>Eukaryota</taxon>
        <taxon>Fungi</taxon>
        <taxon>Dikarya</taxon>
        <taxon>Ascomycota</taxon>
        <taxon>Pezizomycotina</taxon>
        <taxon>Dothideomycetes</taxon>
        <taxon>Dothideomycetidae</taxon>
        <taxon>Mycosphaerellales</taxon>
        <taxon>Mycosphaerellaceae</taxon>
        <taxon>Cercospora</taxon>
    </lineage>
</organism>
<sequence>MQRGVRVEGSREELDWADATDCAWQRPASVEPSVHLSYTSRARSMEAYTVLLFAFIFSLLLAISWSASLIARITDPPPGKVPPRPPFKDAPTTRNTA</sequence>
<evidence type="ECO:0000256" key="2">
    <source>
        <dbReference type="SAM" id="Phobius"/>
    </source>
</evidence>
<evidence type="ECO:0000313" key="3">
    <source>
        <dbReference type="EMBL" id="WPA96793.1"/>
    </source>
</evidence>
<feature type="compositionally biased region" description="Pro residues" evidence="1">
    <location>
        <begin position="75"/>
        <end position="85"/>
    </location>
</feature>
<dbReference type="GeneID" id="90643742"/>
<name>A0ABZ0NB93_CERBT</name>
<evidence type="ECO:0000313" key="4">
    <source>
        <dbReference type="Proteomes" id="UP001302367"/>
    </source>
</evidence>
<keyword evidence="2" id="KW-0812">Transmembrane</keyword>
<reference evidence="3 4" key="1">
    <citation type="submission" date="2023-09" db="EMBL/GenBank/DDBJ databases">
        <title>Complete-Gapless Cercospora beticola genome.</title>
        <authorList>
            <person name="Wyatt N.A."/>
            <person name="Spanner R.E."/>
            <person name="Bolton M.D."/>
        </authorList>
    </citation>
    <scope>NUCLEOTIDE SEQUENCE [LARGE SCALE GENOMIC DNA]</scope>
    <source>
        <strain evidence="3">Cb09-40</strain>
    </source>
</reference>
<feature type="region of interest" description="Disordered" evidence="1">
    <location>
        <begin position="74"/>
        <end position="97"/>
    </location>
</feature>
<feature type="transmembrane region" description="Helical" evidence="2">
    <location>
        <begin position="50"/>
        <end position="73"/>
    </location>
</feature>
<protein>
    <submittedName>
        <fullName evidence="3">Uncharacterized protein</fullName>
    </submittedName>
</protein>
<dbReference type="EMBL" id="CP134184">
    <property type="protein sequence ID" value="WPA96793.1"/>
    <property type="molecule type" value="Genomic_DNA"/>
</dbReference>
<keyword evidence="4" id="KW-1185">Reference proteome</keyword>
<proteinExistence type="predicted"/>
<accession>A0ABZ0NB93</accession>
<dbReference type="Proteomes" id="UP001302367">
    <property type="component" value="Chromosome 1"/>
</dbReference>
<evidence type="ECO:0000256" key="1">
    <source>
        <dbReference type="SAM" id="MobiDB-lite"/>
    </source>
</evidence>
<gene>
    <name evidence="3" type="ORF">RHO25_001401</name>
</gene>